<protein>
    <submittedName>
        <fullName evidence="2">Uncharacterized protein</fullName>
    </submittedName>
</protein>
<name>B9T1R5_RICCO</name>
<sequence length="95" mass="10299">MWRSRDHDLIVIGKGRFPSTKVAELADHPTEHPELGPIGDVLASSEKGIVSSVLAIQQHDLAHQEEGPPIKVVRSHNDKLSANGAYSSREIADAI</sequence>
<evidence type="ECO:0000256" key="1">
    <source>
        <dbReference type="SAM" id="MobiDB-lite"/>
    </source>
</evidence>
<proteinExistence type="predicted"/>
<accession>B9T1R5</accession>
<dbReference type="InParanoid" id="B9T1R5"/>
<gene>
    <name evidence="2" type="ORF">RCOM_0462760</name>
</gene>
<dbReference type="AlphaFoldDB" id="B9T1R5"/>
<dbReference type="EMBL" id="EQ974356">
    <property type="protein sequence ID" value="EEF30202.1"/>
    <property type="molecule type" value="Genomic_DNA"/>
</dbReference>
<evidence type="ECO:0000313" key="3">
    <source>
        <dbReference type="Proteomes" id="UP000008311"/>
    </source>
</evidence>
<dbReference type="eggNOG" id="KOG1650">
    <property type="taxonomic scope" value="Eukaryota"/>
</dbReference>
<keyword evidence="3" id="KW-1185">Reference proteome</keyword>
<organism evidence="2 3">
    <name type="scientific">Ricinus communis</name>
    <name type="common">Castor bean</name>
    <dbReference type="NCBI Taxonomy" id="3988"/>
    <lineage>
        <taxon>Eukaryota</taxon>
        <taxon>Viridiplantae</taxon>
        <taxon>Streptophyta</taxon>
        <taxon>Embryophyta</taxon>
        <taxon>Tracheophyta</taxon>
        <taxon>Spermatophyta</taxon>
        <taxon>Magnoliopsida</taxon>
        <taxon>eudicotyledons</taxon>
        <taxon>Gunneridae</taxon>
        <taxon>Pentapetalae</taxon>
        <taxon>rosids</taxon>
        <taxon>fabids</taxon>
        <taxon>Malpighiales</taxon>
        <taxon>Euphorbiaceae</taxon>
        <taxon>Acalyphoideae</taxon>
        <taxon>Acalypheae</taxon>
        <taxon>Ricinus</taxon>
    </lineage>
</organism>
<dbReference type="Proteomes" id="UP000008311">
    <property type="component" value="Unassembled WGS sequence"/>
</dbReference>
<feature type="region of interest" description="Disordered" evidence="1">
    <location>
        <begin position="74"/>
        <end position="95"/>
    </location>
</feature>
<reference evidence="3" key="1">
    <citation type="journal article" date="2010" name="Nat. Biotechnol.">
        <title>Draft genome sequence of the oilseed species Ricinus communis.</title>
        <authorList>
            <person name="Chan A.P."/>
            <person name="Crabtree J."/>
            <person name="Zhao Q."/>
            <person name="Lorenzi H."/>
            <person name="Orvis J."/>
            <person name="Puiu D."/>
            <person name="Melake-Berhan A."/>
            <person name="Jones K.M."/>
            <person name="Redman J."/>
            <person name="Chen G."/>
            <person name="Cahoon E.B."/>
            <person name="Gedil M."/>
            <person name="Stanke M."/>
            <person name="Haas B.J."/>
            <person name="Wortman J.R."/>
            <person name="Fraser-Liggett C.M."/>
            <person name="Ravel J."/>
            <person name="Rabinowicz P.D."/>
        </authorList>
    </citation>
    <scope>NUCLEOTIDE SEQUENCE [LARGE SCALE GENOMIC DNA]</scope>
    <source>
        <strain evidence="3">cv. Hale</strain>
    </source>
</reference>
<dbReference type="STRING" id="3988.B9T1R5"/>
<evidence type="ECO:0000313" key="2">
    <source>
        <dbReference type="EMBL" id="EEF30202.1"/>
    </source>
</evidence>